<evidence type="ECO:0000313" key="1">
    <source>
        <dbReference type="EMBL" id="SFN44406.1"/>
    </source>
</evidence>
<dbReference type="AlphaFoldDB" id="A0A1I4Z286"/>
<protein>
    <submittedName>
        <fullName evidence="1">Uncharacterized protein</fullName>
    </submittedName>
</protein>
<evidence type="ECO:0000313" key="2">
    <source>
        <dbReference type="Proteomes" id="UP000183107"/>
    </source>
</evidence>
<dbReference type="EMBL" id="FOVJ01000001">
    <property type="protein sequence ID" value="SFN44406.1"/>
    <property type="molecule type" value="Genomic_DNA"/>
</dbReference>
<proteinExistence type="predicted"/>
<accession>A0A1I4Z286</accession>
<dbReference type="OrthoDB" id="9951665at2"/>
<keyword evidence="2" id="KW-1185">Reference proteome</keyword>
<dbReference type="Proteomes" id="UP000183107">
    <property type="component" value="Unassembled WGS sequence"/>
</dbReference>
<organism evidence="1 2">
    <name type="scientific">Nitrosospira briensis</name>
    <dbReference type="NCBI Taxonomy" id="35799"/>
    <lineage>
        <taxon>Bacteria</taxon>
        <taxon>Pseudomonadati</taxon>
        <taxon>Pseudomonadota</taxon>
        <taxon>Betaproteobacteria</taxon>
        <taxon>Nitrosomonadales</taxon>
        <taxon>Nitrosomonadaceae</taxon>
        <taxon>Nitrosospira</taxon>
    </lineage>
</organism>
<sequence>MRITLLSPLALGAVVFVVLMESVVAWAGEPARLTGAQMDAVTAGTVAVGVSALATADGSSAYTYSSTSTSAFSTPTGTVDIGLGFGEAVACCGSGTYTDVQTAYYAEGDKVIAHSTVNDASTPLFSFSYGVTTVIAVDVPSQ</sequence>
<name>A0A1I4Z286_9PROT</name>
<gene>
    <name evidence="1" type="ORF">SAMN05216386_0993</name>
</gene>
<dbReference type="RefSeq" id="WP_074795151.1">
    <property type="nucleotide sequence ID" value="NZ_FOVJ01000001.1"/>
</dbReference>
<reference evidence="2" key="1">
    <citation type="submission" date="2016-10" db="EMBL/GenBank/DDBJ databases">
        <authorList>
            <person name="Varghese N."/>
        </authorList>
    </citation>
    <scope>NUCLEOTIDE SEQUENCE [LARGE SCALE GENOMIC DNA]</scope>
    <source>
        <strain evidence="2">Nsp8</strain>
    </source>
</reference>